<evidence type="ECO:0000313" key="2">
    <source>
        <dbReference type="Proteomes" id="UP000800094"/>
    </source>
</evidence>
<dbReference type="OrthoDB" id="3643156at2759"/>
<name>A0A6A6IZ15_9PLEO</name>
<proteinExistence type="predicted"/>
<keyword evidence="2" id="KW-1185">Reference proteome</keyword>
<dbReference type="AlphaFoldDB" id="A0A6A6IZ15"/>
<protein>
    <submittedName>
        <fullName evidence="1">Uncharacterized protein</fullName>
    </submittedName>
</protein>
<sequence length="350" mass="38920">MRLLWLVSVPLVSARVVRIQQQSLTEEVENAGRAIGIHFTNSHATAAVRYENGTVEDLARVAGDANYIALMTRWSKKCAPSESLRCRMQREARQRHADLRQPLGVDATILSSMLRQVKTVIEDKLESAITNVLPVFPPLAALNEEHIEEAFEHAGLTWLHARQQEEQILYETNAAYAGLGYSLCEFGADGSQCAREENELKSQHVLFLNFDNTTFSATLQNMKNAYQQQISATFLDTTLGWWNLPVYDEPRLAFWARIEAIVFAVGNAIQQPPNKIILMGEHGGDQEFVEVVEAALWELFEYDASLLMEANADVNSATLAARGAAELAFRAGGWNEGATHASLDAESIEL</sequence>
<dbReference type="GeneID" id="54580763"/>
<organism evidence="1 2">
    <name type="scientific">Trematosphaeria pertusa</name>
    <dbReference type="NCBI Taxonomy" id="390896"/>
    <lineage>
        <taxon>Eukaryota</taxon>
        <taxon>Fungi</taxon>
        <taxon>Dikarya</taxon>
        <taxon>Ascomycota</taxon>
        <taxon>Pezizomycotina</taxon>
        <taxon>Dothideomycetes</taxon>
        <taxon>Pleosporomycetidae</taxon>
        <taxon>Pleosporales</taxon>
        <taxon>Massarineae</taxon>
        <taxon>Trematosphaeriaceae</taxon>
        <taxon>Trematosphaeria</taxon>
    </lineage>
</organism>
<evidence type="ECO:0000313" key="1">
    <source>
        <dbReference type="EMBL" id="KAF2255699.1"/>
    </source>
</evidence>
<dbReference type="Proteomes" id="UP000800094">
    <property type="component" value="Unassembled WGS sequence"/>
</dbReference>
<accession>A0A6A6IZ15</accession>
<dbReference type="EMBL" id="ML987189">
    <property type="protein sequence ID" value="KAF2255699.1"/>
    <property type="molecule type" value="Genomic_DNA"/>
</dbReference>
<gene>
    <name evidence="1" type="ORF">BU26DRAFT_512670</name>
</gene>
<dbReference type="RefSeq" id="XP_033690703.1">
    <property type="nucleotide sequence ID" value="XM_033827433.1"/>
</dbReference>
<reference evidence="1" key="1">
    <citation type="journal article" date="2020" name="Stud. Mycol.">
        <title>101 Dothideomycetes genomes: a test case for predicting lifestyles and emergence of pathogens.</title>
        <authorList>
            <person name="Haridas S."/>
            <person name="Albert R."/>
            <person name="Binder M."/>
            <person name="Bloem J."/>
            <person name="Labutti K."/>
            <person name="Salamov A."/>
            <person name="Andreopoulos B."/>
            <person name="Baker S."/>
            <person name="Barry K."/>
            <person name="Bills G."/>
            <person name="Bluhm B."/>
            <person name="Cannon C."/>
            <person name="Castanera R."/>
            <person name="Culley D."/>
            <person name="Daum C."/>
            <person name="Ezra D."/>
            <person name="Gonzalez J."/>
            <person name="Henrissat B."/>
            <person name="Kuo A."/>
            <person name="Liang C."/>
            <person name="Lipzen A."/>
            <person name="Lutzoni F."/>
            <person name="Magnuson J."/>
            <person name="Mondo S."/>
            <person name="Nolan M."/>
            <person name="Ohm R."/>
            <person name="Pangilinan J."/>
            <person name="Park H.-J."/>
            <person name="Ramirez L."/>
            <person name="Alfaro M."/>
            <person name="Sun H."/>
            <person name="Tritt A."/>
            <person name="Yoshinaga Y."/>
            <person name="Zwiers L.-H."/>
            <person name="Turgeon B."/>
            <person name="Goodwin S."/>
            <person name="Spatafora J."/>
            <person name="Crous P."/>
            <person name="Grigoriev I."/>
        </authorList>
    </citation>
    <scope>NUCLEOTIDE SEQUENCE</scope>
    <source>
        <strain evidence="1">CBS 122368</strain>
    </source>
</reference>